<gene>
    <name evidence="1" type="ORF">LOK49_LG07G01774</name>
</gene>
<evidence type="ECO:0000313" key="2">
    <source>
        <dbReference type="Proteomes" id="UP001060215"/>
    </source>
</evidence>
<dbReference type="EMBL" id="CM045764">
    <property type="protein sequence ID" value="KAI8008188.1"/>
    <property type="molecule type" value="Genomic_DNA"/>
</dbReference>
<protein>
    <submittedName>
        <fullName evidence="1">Uncharacterized protein</fullName>
    </submittedName>
</protein>
<organism evidence="1 2">
    <name type="scientific">Camellia lanceoleosa</name>
    <dbReference type="NCBI Taxonomy" id="1840588"/>
    <lineage>
        <taxon>Eukaryota</taxon>
        <taxon>Viridiplantae</taxon>
        <taxon>Streptophyta</taxon>
        <taxon>Embryophyta</taxon>
        <taxon>Tracheophyta</taxon>
        <taxon>Spermatophyta</taxon>
        <taxon>Magnoliopsida</taxon>
        <taxon>eudicotyledons</taxon>
        <taxon>Gunneridae</taxon>
        <taxon>Pentapetalae</taxon>
        <taxon>asterids</taxon>
        <taxon>Ericales</taxon>
        <taxon>Theaceae</taxon>
        <taxon>Camellia</taxon>
    </lineage>
</organism>
<evidence type="ECO:0000313" key="1">
    <source>
        <dbReference type="EMBL" id="KAI8008188.1"/>
    </source>
</evidence>
<name>A0ACC0H5U5_9ERIC</name>
<dbReference type="Proteomes" id="UP001060215">
    <property type="component" value="Chromosome 7"/>
</dbReference>
<reference evidence="1 2" key="1">
    <citation type="journal article" date="2022" name="Plant J.">
        <title>Chromosome-level genome of Camellia lanceoleosa provides a valuable resource for understanding genome evolution and self-incompatibility.</title>
        <authorList>
            <person name="Gong W."/>
            <person name="Xiao S."/>
            <person name="Wang L."/>
            <person name="Liao Z."/>
            <person name="Chang Y."/>
            <person name="Mo W."/>
            <person name="Hu G."/>
            <person name="Li W."/>
            <person name="Zhao G."/>
            <person name="Zhu H."/>
            <person name="Hu X."/>
            <person name="Ji K."/>
            <person name="Xiang X."/>
            <person name="Song Q."/>
            <person name="Yuan D."/>
            <person name="Jin S."/>
            <person name="Zhang L."/>
        </authorList>
    </citation>
    <scope>NUCLEOTIDE SEQUENCE [LARGE SCALE GENOMIC DNA]</scope>
    <source>
        <strain evidence="1">SQ_2022a</strain>
    </source>
</reference>
<keyword evidence="2" id="KW-1185">Reference proteome</keyword>
<sequence>MMAETPMPVVEEKENHDLNPSLSASMSTSSSDVSVDFDLPIKVHDVTDESSSAITDSLNLPHHPDTGILVRANTIWV</sequence>
<accession>A0ACC0H5U5</accession>
<comment type="caution">
    <text evidence="1">The sequence shown here is derived from an EMBL/GenBank/DDBJ whole genome shotgun (WGS) entry which is preliminary data.</text>
</comment>
<proteinExistence type="predicted"/>